<reference evidence="2 3" key="1">
    <citation type="submission" date="2017-08" db="EMBL/GenBank/DDBJ databases">
        <title>Complete genome sequence of Mucilaginibacter sp. strain BJC16-A31.</title>
        <authorList>
            <consortium name="Henan University of Science and Technology"/>
            <person name="You X."/>
        </authorList>
    </citation>
    <scope>NUCLEOTIDE SEQUENCE [LARGE SCALE GENOMIC DNA]</scope>
    <source>
        <strain evidence="2 3">BJC16-A31</strain>
    </source>
</reference>
<dbReference type="KEGG" id="muc:MuYL_1135"/>
<sequence length="133" mass="14672">MASKEPAITETALKQALEKKNLELVSYTRNDDGTMDVEANKLYPALTDDHGPLYVPLPVSLTISPNGEHDVKSIENDSPDKDAARDAKQFVKMLIDNKQLSGMPGEQQLHTTHKIDTNAKGQRVIRRQGFSGS</sequence>
<accession>A0A223NT05</accession>
<dbReference type="RefSeq" id="WP_094569550.1">
    <property type="nucleotide sequence ID" value="NZ_CP022743.1"/>
</dbReference>
<organism evidence="2 3">
    <name type="scientific">Mucilaginibacter xinganensis</name>
    <dbReference type="NCBI Taxonomy" id="1234841"/>
    <lineage>
        <taxon>Bacteria</taxon>
        <taxon>Pseudomonadati</taxon>
        <taxon>Bacteroidota</taxon>
        <taxon>Sphingobacteriia</taxon>
        <taxon>Sphingobacteriales</taxon>
        <taxon>Sphingobacteriaceae</taxon>
        <taxon>Mucilaginibacter</taxon>
    </lineage>
</organism>
<evidence type="ECO:0000313" key="2">
    <source>
        <dbReference type="EMBL" id="ASU33035.1"/>
    </source>
</evidence>
<dbReference type="Proteomes" id="UP000215002">
    <property type="component" value="Chromosome"/>
</dbReference>
<dbReference type="AlphaFoldDB" id="A0A223NT05"/>
<gene>
    <name evidence="2" type="ORF">MuYL_1135</name>
</gene>
<evidence type="ECO:0000313" key="3">
    <source>
        <dbReference type="Proteomes" id="UP000215002"/>
    </source>
</evidence>
<feature type="region of interest" description="Disordered" evidence="1">
    <location>
        <begin position="101"/>
        <end position="133"/>
    </location>
</feature>
<evidence type="ECO:0000256" key="1">
    <source>
        <dbReference type="SAM" id="MobiDB-lite"/>
    </source>
</evidence>
<protein>
    <submittedName>
        <fullName evidence="2">Uncharacterized protein</fullName>
    </submittedName>
</protein>
<name>A0A223NT05_9SPHI</name>
<keyword evidence="3" id="KW-1185">Reference proteome</keyword>
<dbReference type="EMBL" id="CP022743">
    <property type="protein sequence ID" value="ASU33035.1"/>
    <property type="molecule type" value="Genomic_DNA"/>
</dbReference>
<proteinExistence type="predicted"/>